<protein>
    <submittedName>
        <fullName evidence="1">Uncharacterized protein</fullName>
    </submittedName>
</protein>
<evidence type="ECO:0000313" key="1">
    <source>
        <dbReference type="EnsemblPlants" id="cds.evm.model.07.1563"/>
    </source>
</evidence>
<dbReference type="Gramene" id="evm.model.07.1563">
    <property type="protein sequence ID" value="cds.evm.model.07.1563"/>
    <property type="gene ID" value="evm.TU.07.1563"/>
</dbReference>
<dbReference type="Proteomes" id="UP000596661">
    <property type="component" value="Chromosome 7"/>
</dbReference>
<proteinExistence type="predicted"/>
<sequence length="279" mass="30748">MCSYPVTSVLQVVPIVVIESSLAAKFAEFSDSTMLEVMYDLMRLSNPSISAMWYSNCFSVYAFTAPKNGSSVPPQAAFKNVLSTAIIGLYVFYPFIEASKAITTNNKLLSSAVIKSTIDPGLFFSTMCKKLETASFSLPQVAIGFFTNIAASPLRTFDSNLDPDSTPLVQVPEVQSESKMSNAKEVMEGNDLCSESELVTELGIFGNRHVNKEDKQIQEKKYLTHGTENDNLDKFSQFDMVADCSDHHFLDTGAGFWEAIVVDFEIDLRNRGLGLGFVN</sequence>
<reference evidence="1" key="2">
    <citation type="submission" date="2021-03" db="UniProtKB">
        <authorList>
            <consortium name="EnsemblPlants"/>
        </authorList>
    </citation>
    <scope>IDENTIFICATION</scope>
</reference>
<dbReference type="EMBL" id="UZAU01000669">
    <property type="status" value="NOT_ANNOTATED_CDS"/>
    <property type="molecule type" value="Genomic_DNA"/>
</dbReference>
<reference evidence="1" key="1">
    <citation type="submission" date="2018-11" db="EMBL/GenBank/DDBJ databases">
        <authorList>
            <person name="Grassa J C."/>
        </authorList>
    </citation>
    <scope>NUCLEOTIDE SEQUENCE [LARGE SCALE GENOMIC DNA]</scope>
</reference>
<keyword evidence="2" id="KW-1185">Reference proteome</keyword>
<organism evidence="1 2">
    <name type="scientific">Cannabis sativa</name>
    <name type="common">Hemp</name>
    <name type="synonym">Marijuana</name>
    <dbReference type="NCBI Taxonomy" id="3483"/>
    <lineage>
        <taxon>Eukaryota</taxon>
        <taxon>Viridiplantae</taxon>
        <taxon>Streptophyta</taxon>
        <taxon>Embryophyta</taxon>
        <taxon>Tracheophyta</taxon>
        <taxon>Spermatophyta</taxon>
        <taxon>Magnoliopsida</taxon>
        <taxon>eudicotyledons</taxon>
        <taxon>Gunneridae</taxon>
        <taxon>Pentapetalae</taxon>
        <taxon>rosids</taxon>
        <taxon>fabids</taxon>
        <taxon>Rosales</taxon>
        <taxon>Cannabaceae</taxon>
        <taxon>Cannabis</taxon>
    </lineage>
</organism>
<evidence type="ECO:0000313" key="2">
    <source>
        <dbReference type="Proteomes" id="UP000596661"/>
    </source>
</evidence>
<dbReference type="AlphaFoldDB" id="A0A803Q357"/>
<name>A0A803Q357_CANSA</name>
<dbReference type="EnsemblPlants" id="evm.model.07.1563">
    <property type="protein sequence ID" value="cds.evm.model.07.1563"/>
    <property type="gene ID" value="evm.TU.07.1563"/>
</dbReference>
<accession>A0A803Q357</accession>